<sequence length="122" mass="13282">MACIGDGMEFFFPGAASISEAHRLHQELAEDLIETTGWAVTPVKVYAVRYRAQEREFLAQVGIVHPPFPDEAPVRAIFDTPAAFLICTSIHGSGGTLPIIVSRSAVSDVEYFNGIHDPVAIR</sequence>
<keyword evidence="2" id="KW-1185">Reference proteome</keyword>
<protein>
    <submittedName>
        <fullName evidence="1">Uncharacterized protein</fullName>
    </submittedName>
</protein>
<accession>A0A858REB8</accession>
<dbReference type="RefSeq" id="WP_169452734.1">
    <property type="nucleotide sequence ID" value="NZ_CP051774.1"/>
</dbReference>
<proteinExistence type="predicted"/>
<dbReference type="EMBL" id="CP051774">
    <property type="protein sequence ID" value="QJE94513.1"/>
    <property type="molecule type" value="Genomic_DNA"/>
</dbReference>
<gene>
    <name evidence="1" type="ORF">HHL09_01505</name>
</gene>
<organism evidence="1 2">
    <name type="scientific">Luteolibacter luteus</name>
    <dbReference type="NCBI Taxonomy" id="2728835"/>
    <lineage>
        <taxon>Bacteria</taxon>
        <taxon>Pseudomonadati</taxon>
        <taxon>Verrucomicrobiota</taxon>
        <taxon>Verrucomicrobiia</taxon>
        <taxon>Verrucomicrobiales</taxon>
        <taxon>Verrucomicrobiaceae</taxon>
        <taxon>Luteolibacter</taxon>
    </lineage>
</organism>
<evidence type="ECO:0000313" key="2">
    <source>
        <dbReference type="Proteomes" id="UP000501812"/>
    </source>
</evidence>
<dbReference type="AlphaFoldDB" id="A0A858REB8"/>
<dbReference type="KEGG" id="luo:HHL09_01505"/>
<evidence type="ECO:0000313" key="1">
    <source>
        <dbReference type="EMBL" id="QJE94513.1"/>
    </source>
</evidence>
<reference evidence="1 2" key="1">
    <citation type="submission" date="2020-04" db="EMBL/GenBank/DDBJ databases">
        <title>Luteolibacter sp. G-1-1-1 isolated from soil.</title>
        <authorList>
            <person name="Dahal R.H."/>
        </authorList>
    </citation>
    <scope>NUCLEOTIDE SEQUENCE [LARGE SCALE GENOMIC DNA]</scope>
    <source>
        <strain evidence="1 2">G-1-1-1</strain>
    </source>
</reference>
<name>A0A858REB8_9BACT</name>
<dbReference type="Proteomes" id="UP000501812">
    <property type="component" value="Chromosome"/>
</dbReference>